<evidence type="ECO:0000259" key="5">
    <source>
        <dbReference type="Pfam" id="PF00535"/>
    </source>
</evidence>
<keyword evidence="3 6" id="KW-0328">Glycosyltransferase</keyword>
<comment type="pathway">
    <text evidence="1">Cell wall biogenesis; cell wall polysaccharide biosynthesis.</text>
</comment>
<evidence type="ECO:0000313" key="6">
    <source>
        <dbReference type="EMBL" id="BBB90418.1"/>
    </source>
</evidence>
<dbReference type="GO" id="GO:0016757">
    <property type="term" value="F:glycosyltransferase activity"/>
    <property type="evidence" value="ECO:0007669"/>
    <property type="project" value="UniProtKB-KW"/>
</dbReference>
<dbReference type="SUPFAM" id="SSF53448">
    <property type="entry name" value="Nucleotide-diphospho-sugar transferases"/>
    <property type="match status" value="1"/>
</dbReference>
<dbReference type="KEGG" id="mana:MAMMFC1_01069"/>
<evidence type="ECO:0000256" key="3">
    <source>
        <dbReference type="ARBA" id="ARBA00022676"/>
    </source>
</evidence>
<gene>
    <name evidence="6" type="primary">epsJ_2</name>
    <name evidence="6" type="ORF">MAMMFC1_01069</name>
</gene>
<dbReference type="AlphaFoldDB" id="A0A348AH70"/>
<dbReference type="EC" id="2.4.-.-" evidence="6"/>
<dbReference type="OrthoDB" id="9771846at2"/>
<reference evidence="6 7" key="1">
    <citation type="journal article" date="2018" name="Int. J. Syst. Evol. Microbiol.">
        <title>Methylomusa anaerophila gen. nov., sp. nov., an anaerobic methanol-utilizing bacterium isolated from a microbial fuel cell.</title>
        <authorList>
            <person name="Amano N."/>
            <person name="Yamamuro A."/>
            <person name="Miyahara M."/>
            <person name="Kouzuma A."/>
            <person name="Abe T."/>
            <person name="Watanabe K."/>
        </authorList>
    </citation>
    <scope>NUCLEOTIDE SEQUENCE [LARGE SCALE GENOMIC DNA]</scope>
    <source>
        <strain evidence="6 7">MMFC1</strain>
    </source>
</reference>
<evidence type="ECO:0000256" key="2">
    <source>
        <dbReference type="ARBA" id="ARBA00006739"/>
    </source>
</evidence>
<evidence type="ECO:0000313" key="7">
    <source>
        <dbReference type="Proteomes" id="UP000276437"/>
    </source>
</evidence>
<dbReference type="Proteomes" id="UP000276437">
    <property type="component" value="Chromosome"/>
</dbReference>
<evidence type="ECO:0000256" key="1">
    <source>
        <dbReference type="ARBA" id="ARBA00004776"/>
    </source>
</evidence>
<dbReference type="PANTHER" id="PTHR43179">
    <property type="entry name" value="RHAMNOSYLTRANSFERASE WBBL"/>
    <property type="match status" value="1"/>
</dbReference>
<keyword evidence="4 6" id="KW-0808">Transferase</keyword>
<dbReference type="PANTHER" id="PTHR43179:SF12">
    <property type="entry name" value="GALACTOFURANOSYLTRANSFERASE GLFT2"/>
    <property type="match status" value="1"/>
</dbReference>
<dbReference type="EMBL" id="AP018449">
    <property type="protein sequence ID" value="BBB90418.1"/>
    <property type="molecule type" value="Genomic_DNA"/>
</dbReference>
<name>A0A348AH70_9FIRM</name>
<sequence length="564" mass="63965">MEKTKAADEFEQCKKQIKITVEDLINNANLAEAKKLIEEYQSIVKNDNDVEIFLMKARIRAAERPNTCEVIVTNTDNQTAPQPGENIYSARNNVAFSLGNSDAPLVSIVALGYNNLEKHTKTCIECILKYTTNIDYELILVDNGSADATFEYFKSVPHPNKKIVRVTKNIGAFYGANSGMKLASGNYVVGVSNDIYVTKNWLVNMLKCAMSDERIGMVVPVSDNVSNLQSVNLNFTDFNDMQKKAAAFNISDARKWHERLRLIPPTALFSKACLDMVGIQDYGFFHDFADDDLTFRVRRAGYKAILCKDVFVQHAGHTIMKNPEEYKQSLAKGRITFKNKYYGLDAWDDVNNYETTMMSYITGKKIFESKIPNILGIDVSCGTPLLEIKNSLRDKGIFNVRLSAFSAEAKYWLDLKTICDGQVAVDRTEYISEYFRQEKFDYILLGKPINTYRHPYLLLEQLLQVLEGDGQLLLKLRNTYDIGTLFRITGVDIATDSSIIHHISLDEFNRRLQYYGCCAKDIVAEPHPIDKNMKKMLDSISFNTEEAYLKAAAKDYILNIGKKA</sequence>
<dbReference type="RefSeq" id="WP_126307119.1">
    <property type="nucleotide sequence ID" value="NZ_AP018449.1"/>
</dbReference>
<dbReference type="Gene3D" id="3.90.550.10">
    <property type="entry name" value="Spore Coat Polysaccharide Biosynthesis Protein SpsA, Chain A"/>
    <property type="match status" value="1"/>
</dbReference>
<organism evidence="6 7">
    <name type="scientific">Methylomusa anaerophila</name>
    <dbReference type="NCBI Taxonomy" id="1930071"/>
    <lineage>
        <taxon>Bacteria</taxon>
        <taxon>Bacillati</taxon>
        <taxon>Bacillota</taxon>
        <taxon>Negativicutes</taxon>
        <taxon>Selenomonadales</taxon>
        <taxon>Sporomusaceae</taxon>
        <taxon>Methylomusa</taxon>
    </lineage>
</organism>
<dbReference type="InterPro" id="IPR029044">
    <property type="entry name" value="Nucleotide-diphossugar_trans"/>
</dbReference>
<comment type="similarity">
    <text evidence="2">Belongs to the glycosyltransferase 2 family.</text>
</comment>
<evidence type="ECO:0000256" key="4">
    <source>
        <dbReference type="ARBA" id="ARBA00022679"/>
    </source>
</evidence>
<keyword evidence="7" id="KW-1185">Reference proteome</keyword>
<dbReference type="Pfam" id="PF00535">
    <property type="entry name" value="Glycos_transf_2"/>
    <property type="match status" value="1"/>
</dbReference>
<protein>
    <submittedName>
        <fullName evidence="6">Putative glycosyltransferase EpsJ</fullName>
        <ecNumber evidence="6">2.4.-.-</ecNumber>
    </submittedName>
</protein>
<accession>A0A348AH70</accession>
<dbReference type="InterPro" id="IPR001173">
    <property type="entry name" value="Glyco_trans_2-like"/>
</dbReference>
<proteinExistence type="inferred from homology"/>
<feature type="domain" description="Glycosyltransferase 2-like" evidence="5">
    <location>
        <begin position="111"/>
        <end position="231"/>
    </location>
</feature>